<dbReference type="RefSeq" id="WP_205493664.1">
    <property type="nucleotide sequence ID" value="NZ_JAFHAP010000006.1"/>
</dbReference>
<evidence type="ECO:0000313" key="2">
    <source>
        <dbReference type="Proteomes" id="UP001177120"/>
    </source>
</evidence>
<protein>
    <submittedName>
        <fullName evidence="1">Uncharacterized protein</fullName>
    </submittedName>
</protein>
<dbReference type="Proteomes" id="UP001177120">
    <property type="component" value="Unassembled WGS sequence"/>
</dbReference>
<reference evidence="1" key="1">
    <citation type="journal article" date="2024" name="Int. J. Syst. Evol. Microbiol.">
        <title>Polycladomyces zharkentensis sp. nov., a novel thermophilic cellulose- and starch-degrading member of the Bacillota from a geothermal aquifer in Kazakhstan.</title>
        <authorList>
            <person name="Mashzhan A."/>
            <person name="Kistaubayeva A."/>
            <person name="Javier-Lopez R."/>
            <person name="Bissenova U."/>
            <person name="Bissenbay A."/>
            <person name="Birkeland N.K."/>
        </authorList>
    </citation>
    <scope>NUCLEOTIDE SEQUENCE</scope>
    <source>
        <strain evidence="1">ZKZ2T</strain>
    </source>
</reference>
<keyword evidence="2" id="KW-1185">Reference proteome</keyword>
<dbReference type="EMBL" id="JAFHAP010000006">
    <property type="protein sequence ID" value="MBN2909020.1"/>
    <property type="molecule type" value="Genomic_DNA"/>
</dbReference>
<name>A0ABS2WHT9_9BACL</name>
<organism evidence="1 2">
    <name type="scientific">Polycladomyces zharkentensis</name>
    <dbReference type="NCBI Taxonomy" id="2807616"/>
    <lineage>
        <taxon>Bacteria</taxon>
        <taxon>Bacillati</taxon>
        <taxon>Bacillota</taxon>
        <taxon>Bacilli</taxon>
        <taxon>Bacillales</taxon>
        <taxon>Thermoactinomycetaceae</taxon>
        <taxon>Polycladomyces</taxon>
    </lineage>
</organism>
<gene>
    <name evidence="1" type="ORF">JQC72_05720</name>
</gene>
<proteinExistence type="predicted"/>
<sequence>MNIPFIVKVNNVSSRGDVNFGLNLLLQQDAFQKNNSPVSNYGDGTLFFVFSPVNDPEAIDTQVNQVKLFP</sequence>
<evidence type="ECO:0000313" key="1">
    <source>
        <dbReference type="EMBL" id="MBN2909020.1"/>
    </source>
</evidence>
<accession>A0ABS2WHT9</accession>
<comment type="caution">
    <text evidence="1">The sequence shown here is derived from an EMBL/GenBank/DDBJ whole genome shotgun (WGS) entry which is preliminary data.</text>
</comment>